<organismHost>
    <name type="scientific">Phacochoerus africanus</name>
    <name type="common">Warthog</name>
    <dbReference type="NCBI Taxonomy" id="41426"/>
</organismHost>
<name>A0A894KSP6_ASF</name>
<proteinExistence type="predicted"/>
<protein>
    <submittedName>
        <fullName evidence="2">PCP204L</fullName>
    </submittedName>
</protein>
<gene>
    <name evidence="2" type="ORF">CP204L</name>
</gene>
<accession>A0A894KSP6</accession>
<organism evidence="2 3">
    <name type="scientific">African swine fever virus</name>
    <name type="common">ASFV</name>
    <dbReference type="NCBI Taxonomy" id="10497"/>
    <lineage>
        <taxon>Viruses</taxon>
        <taxon>Varidnaviria</taxon>
        <taxon>Bamfordvirae</taxon>
        <taxon>Nucleocytoviricota</taxon>
        <taxon>Pokkesviricetes</taxon>
        <taxon>Asfuvirales</taxon>
        <taxon>Asfarviridae</taxon>
        <taxon>Asfivirus</taxon>
        <taxon>Asfivirus haemorrhagiae</taxon>
    </lineage>
</organism>
<evidence type="ECO:0000313" key="3">
    <source>
        <dbReference type="Proteomes" id="UP000427047"/>
    </source>
</evidence>
<dbReference type="Proteomes" id="UP000427047">
    <property type="component" value="Segment"/>
</dbReference>
<sequence>MFFFYKFIVHVSYHLFFFFLYRSSMYGLYILMCSIILITIRCLSILFNVLHSLLCKHIQLGVFGYLCCGLLLKQCFKGGCAFIGFIIIFFMYAFRCCCGFCLLFKQHMQNHIPFFLCLLFSIPLPCIYTSRFHNIILISTVQCFYTGRINSAAIVILNRKPIIQATRMQHNLCRCSYIRFADVLHFHGYIYNTI</sequence>
<organismHost>
    <name type="scientific">Ornithodoros moubata</name>
    <name type="common">Soft tick</name>
    <name type="synonym">Argasid tick</name>
    <dbReference type="NCBI Taxonomy" id="6938"/>
</organismHost>
<feature type="transmembrane region" description="Helical" evidence="1">
    <location>
        <begin position="111"/>
        <end position="130"/>
    </location>
</feature>
<keyword evidence="1" id="KW-1133">Transmembrane helix</keyword>
<keyword evidence="1" id="KW-0472">Membrane</keyword>
<reference evidence="2 3" key="1">
    <citation type="submission" date="2019-08" db="EMBL/GenBank/DDBJ databases">
        <authorList>
            <person name="Ndlovu S.S."/>
        </authorList>
    </citation>
    <scope>NUCLEOTIDE SEQUENCE [LARGE SCALE GENOMIC DNA]</scope>
    <source>
        <strain evidence="2">LIV_5_40</strain>
    </source>
</reference>
<organismHost>
    <name type="scientific">Potamochoerus larvatus</name>
    <name type="common">Bushpig</name>
    <dbReference type="NCBI Taxonomy" id="273792"/>
</organismHost>
<feature type="transmembrane region" description="Helical" evidence="1">
    <location>
        <begin position="136"/>
        <end position="157"/>
    </location>
</feature>
<organismHost>
    <name type="scientific">Ornithodoros</name>
    <name type="common">relapsing fever ticks</name>
    <dbReference type="NCBI Taxonomy" id="6937"/>
</organismHost>
<feature type="transmembrane region" description="Helical" evidence="1">
    <location>
        <begin position="82"/>
        <end position="104"/>
    </location>
</feature>
<keyword evidence="1" id="KW-0812">Transmembrane</keyword>
<organismHost>
    <name type="scientific">Phacochoerus aethiopicus</name>
    <name type="common">Warthog</name>
    <dbReference type="NCBI Taxonomy" id="85517"/>
</organismHost>
<dbReference type="EMBL" id="MN318203">
    <property type="protein sequence ID" value="QRW44247.1"/>
    <property type="molecule type" value="Genomic_DNA"/>
</dbReference>
<evidence type="ECO:0000256" key="1">
    <source>
        <dbReference type="SAM" id="Phobius"/>
    </source>
</evidence>
<organismHost>
    <name type="scientific">Sus scrofa</name>
    <name type="common">Pig</name>
    <dbReference type="NCBI Taxonomy" id="9823"/>
</organismHost>
<evidence type="ECO:0000313" key="2">
    <source>
        <dbReference type="EMBL" id="QRW44247.1"/>
    </source>
</evidence>